<protein>
    <submittedName>
        <fullName evidence="2">Uncharacterized protein</fullName>
    </submittedName>
</protein>
<accession>A0A9P6GNI7</accession>
<dbReference type="Proteomes" id="UP000756921">
    <property type="component" value="Unassembled WGS sequence"/>
</dbReference>
<gene>
    <name evidence="2" type="ORF">PMIN01_03508</name>
</gene>
<evidence type="ECO:0000313" key="3">
    <source>
        <dbReference type="Proteomes" id="UP000756921"/>
    </source>
</evidence>
<feature type="compositionally biased region" description="Polar residues" evidence="1">
    <location>
        <begin position="13"/>
        <end position="22"/>
    </location>
</feature>
<proteinExistence type="predicted"/>
<feature type="region of interest" description="Disordered" evidence="1">
    <location>
        <begin position="1"/>
        <end position="22"/>
    </location>
</feature>
<comment type="caution">
    <text evidence="2">The sequence shown here is derived from an EMBL/GenBank/DDBJ whole genome shotgun (WGS) entry which is preliminary data.</text>
</comment>
<organism evidence="2 3">
    <name type="scientific">Paraphaeosphaeria minitans</name>
    <dbReference type="NCBI Taxonomy" id="565426"/>
    <lineage>
        <taxon>Eukaryota</taxon>
        <taxon>Fungi</taxon>
        <taxon>Dikarya</taxon>
        <taxon>Ascomycota</taxon>
        <taxon>Pezizomycotina</taxon>
        <taxon>Dothideomycetes</taxon>
        <taxon>Pleosporomycetidae</taxon>
        <taxon>Pleosporales</taxon>
        <taxon>Massarineae</taxon>
        <taxon>Didymosphaeriaceae</taxon>
        <taxon>Paraphaeosphaeria</taxon>
    </lineage>
</organism>
<dbReference type="AlphaFoldDB" id="A0A9P6GNI7"/>
<keyword evidence="3" id="KW-1185">Reference proteome</keyword>
<evidence type="ECO:0000313" key="2">
    <source>
        <dbReference type="EMBL" id="KAF9738225.1"/>
    </source>
</evidence>
<name>A0A9P6GNI7_9PLEO</name>
<evidence type="ECO:0000256" key="1">
    <source>
        <dbReference type="SAM" id="MobiDB-lite"/>
    </source>
</evidence>
<reference evidence="2" key="1">
    <citation type="journal article" date="2020" name="Mol. Plant Microbe Interact.">
        <title>Genome Sequence of the Biocontrol Agent Coniothyrium minitans strain Conio (IMI 134523).</title>
        <authorList>
            <person name="Patel D."/>
            <person name="Shittu T.A."/>
            <person name="Baroncelli R."/>
            <person name="Muthumeenakshi S."/>
            <person name="Osborne T.H."/>
            <person name="Janganan T.K."/>
            <person name="Sreenivasaprasad S."/>
        </authorList>
    </citation>
    <scope>NUCLEOTIDE SEQUENCE</scope>
    <source>
        <strain evidence="2">Conio</strain>
    </source>
</reference>
<sequence>MQSIQPASGCFCSRTSVLSSPS</sequence>
<dbReference type="EMBL" id="WJXW01000003">
    <property type="protein sequence ID" value="KAF9738225.1"/>
    <property type="molecule type" value="Genomic_DNA"/>
</dbReference>